<dbReference type="PANTHER" id="PTHR42973">
    <property type="entry name" value="BINDING OXIDOREDUCTASE, PUTATIVE (AFU_ORTHOLOGUE AFUA_1G17690)-RELATED"/>
    <property type="match status" value="1"/>
</dbReference>
<evidence type="ECO:0000256" key="3">
    <source>
        <dbReference type="ARBA" id="ARBA00022827"/>
    </source>
</evidence>
<dbReference type="InterPro" id="IPR016166">
    <property type="entry name" value="FAD-bd_PCMH"/>
</dbReference>
<comment type="caution">
    <text evidence="6">The sequence shown here is derived from an EMBL/GenBank/DDBJ whole genome shotgun (WGS) entry which is preliminary data.</text>
</comment>
<dbReference type="PROSITE" id="PS00862">
    <property type="entry name" value="OX2_COVAL_FAD"/>
    <property type="match status" value="1"/>
</dbReference>
<dbReference type="Pfam" id="PF08031">
    <property type="entry name" value="BBE"/>
    <property type="match status" value="1"/>
</dbReference>
<dbReference type="InterPro" id="IPR006094">
    <property type="entry name" value="Oxid_FAD_bind_N"/>
</dbReference>
<gene>
    <name evidence="6" type="ORF">QQS21_000606</name>
</gene>
<accession>A0AAJ0CYZ5</accession>
<organism evidence="6 7">
    <name type="scientific">Conoideocrella luteorostrata</name>
    <dbReference type="NCBI Taxonomy" id="1105319"/>
    <lineage>
        <taxon>Eukaryota</taxon>
        <taxon>Fungi</taxon>
        <taxon>Dikarya</taxon>
        <taxon>Ascomycota</taxon>
        <taxon>Pezizomycotina</taxon>
        <taxon>Sordariomycetes</taxon>
        <taxon>Hypocreomycetidae</taxon>
        <taxon>Hypocreales</taxon>
        <taxon>Clavicipitaceae</taxon>
        <taxon>Conoideocrella</taxon>
    </lineage>
</organism>
<dbReference type="EMBL" id="JASWJB010000005">
    <property type="protein sequence ID" value="KAK2616563.1"/>
    <property type="molecule type" value="Genomic_DNA"/>
</dbReference>
<comment type="similarity">
    <text evidence="1">Belongs to the oxygen-dependent FAD-linked oxidoreductase family.</text>
</comment>
<proteinExistence type="inferred from homology"/>
<evidence type="ECO:0000259" key="5">
    <source>
        <dbReference type="PROSITE" id="PS51387"/>
    </source>
</evidence>
<feature type="domain" description="FAD-binding PCMH-type" evidence="5">
    <location>
        <begin position="44"/>
        <end position="217"/>
    </location>
</feature>
<evidence type="ECO:0000256" key="2">
    <source>
        <dbReference type="ARBA" id="ARBA00022630"/>
    </source>
</evidence>
<evidence type="ECO:0000313" key="7">
    <source>
        <dbReference type="Proteomes" id="UP001251528"/>
    </source>
</evidence>
<dbReference type="InterPro" id="IPR006093">
    <property type="entry name" value="Oxy_OxRdtase_FAD_BS"/>
</dbReference>
<reference evidence="6" key="1">
    <citation type="submission" date="2023-06" db="EMBL/GenBank/DDBJ databases">
        <title>Conoideocrella luteorostrata (Hypocreales: Clavicipitaceae), a potential biocontrol fungus for elongate hemlock scale in United States Christmas tree production areas.</title>
        <authorList>
            <person name="Barrett H."/>
            <person name="Lovett B."/>
            <person name="Macias A.M."/>
            <person name="Stajich J.E."/>
            <person name="Kasson M.T."/>
        </authorList>
    </citation>
    <scope>NUCLEOTIDE SEQUENCE</scope>
    <source>
        <strain evidence="6">ARSEF 14590</strain>
    </source>
</reference>
<dbReference type="InterPro" id="IPR012951">
    <property type="entry name" value="BBE"/>
</dbReference>
<dbReference type="Pfam" id="PF01565">
    <property type="entry name" value="FAD_binding_4"/>
    <property type="match status" value="1"/>
</dbReference>
<evidence type="ECO:0000256" key="4">
    <source>
        <dbReference type="ARBA" id="ARBA00023002"/>
    </source>
</evidence>
<dbReference type="GO" id="GO:0016491">
    <property type="term" value="F:oxidoreductase activity"/>
    <property type="evidence" value="ECO:0007669"/>
    <property type="project" value="UniProtKB-KW"/>
</dbReference>
<dbReference type="Proteomes" id="UP001251528">
    <property type="component" value="Unassembled WGS sequence"/>
</dbReference>
<sequence>MGNGQSTALQQCLNTVCNGRNACVAYPNNPFYQSAWVKAYNKAIDITPIAVMRPNTADEVAQAIKCAVQNNVHVQAKSGGHSYGNFGLGGQDGSLALDLTNLKSFSMDTKTWQATFGAGYKLAELDDQLHKNGKRAVAHGTCPGVGAGGHATIGGIGPSSRMWGTLLDHVLEVEVVTADGEIRMANEKENSDLFWALRGAGASFGIITKFTVRTQPEPGNVVEYTYGFSFGKQLDMAPVYESWQKLANDPKLDERFSTLFIAQPLGAIITGTFFGTREEYNATGIPQKLPGGGNLSLQVMDWLGSLAHIAETTALGLTDIAIQFYSKSLALRQQDALSHDTINKLFNYTGSTDPGTLIWTIIFDSEGGAINKVPVDSTAYPHRDKLLMYQSYVVGLPLTDKTKKFAEGIHDIIQQGSPNANTRYAGYVDPELGRSEAQQTYWGDRLPKLRQVKAKWDPKSVFYNPQSVDPADKA</sequence>
<dbReference type="Gene3D" id="3.40.462.20">
    <property type="match status" value="1"/>
</dbReference>
<keyword evidence="2" id="KW-0285">Flavoprotein</keyword>
<protein>
    <recommendedName>
        <fullName evidence="5">FAD-binding PCMH-type domain-containing protein</fullName>
    </recommendedName>
</protein>
<dbReference type="PANTHER" id="PTHR42973:SF17">
    <property type="entry name" value="OXIDASE, PUTATIVE (AFU_ORTHOLOGUE AFUA_6G14340)-RELATED"/>
    <property type="match status" value="1"/>
</dbReference>
<evidence type="ECO:0000313" key="6">
    <source>
        <dbReference type="EMBL" id="KAK2616563.1"/>
    </source>
</evidence>
<dbReference type="InterPro" id="IPR036318">
    <property type="entry name" value="FAD-bd_PCMH-like_sf"/>
</dbReference>
<keyword evidence="4" id="KW-0560">Oxidoreductase</keyword>
<keyword evidence="7" id="KW-1185">Reference proteome</keyword>
<dbReference type="AlphaFoldDB" id="A0AAJ0CYZ5"/>
<keyword evidence="3" id="KW-0274">FAD</keyword>
<dbReference type="GO" id="GO:0071949">
    <property type="term" value="F:FAD binding"/>
    <property type="evidence" value="ECO:0007669"/>
    <property type="project" value="InterPro"/>
</dbReference>
<dbReference type="SUPFAM" id="SSF56176">
    <property type="entry name" value="FAD-binding/transporter-associated domain-like"/>
    <property type="match status" value="1"/>
</dbReference>
<dbReference type="PROSITE" id="PS51387">
    <property type="entry name" value="FAD_PCMH"/>
    <property type="match status" value="1"/>
</dbReference>
<evidence type="ECO:0000256" key="1">
    <source>
        <dbReference type="ARBA" id="ARBA00005466"/>
    </source>
</evidence>
<dbReference type="InterPro" id="IPR050416">
    <property type="entry name" value="FAD-linked_Oxidoreductase"/>
</dbReference>
<name>A0AAJ0CYZ5_9HYPO</name>
<dbReference type="InterPro" id="IPR016169">
    <property type="entry name" value="FAD-bd_PCMH_sub2"/>
</dbReference>
<dbReference type="Gene3D" id="3.30.465.10">
    <property type="match status" value="1"/>
</dbReference>